<keyword evidence="2" id="KW-0560">Oxidoreductase</keyword>
<accession>A0A562VMT4</accession>
<organism evidence="2 3">
    <name type="scientific">Geobacter argillaceus</name>
    <dbReference type="NCBI Taxonomy" id="345631"/>
    <lineage>
        <taxon>Bacteria</taxon>
        <taxon>Pseudomonadati</taxon>
        <taxon>Thermodesulfobacteriota</taxon>
        <taxon>Desulfuromonadia</taxon>
        <taxon>Geobacterales</taxon>
        <taxon>Geobacteraceae</taxon>
        <taxon>Geobacter</taxon>
    </lineage>
</organism>
<comment type="caution">
    <text evidence="2">The sequence shown here is derived from an EMBL/GenBank/DDBJ whole genome shotgun (WGS) entry which is preliminary data.</text>
</comment>
<dbReference type="Gene3D" id="1.20.1290.10">
    <property type="entry name" value="AhpD-like"/>
    <property type="match status" value="1"/>
</dbReference>
<dbReference type="EMBL" id="VLLN01000010">
    <property type="protein sequence ID" value="TWJ19198.1"/>
    <property type="molecule type" value="Genomic_DNA"/>
</dbReference>
<dbReference type="Pfam" id="PF02627">
    <property type="entry name" value="CMD"/>
    <property type="match status" value="1"/>
</dbReference>
<reference evidence="2 3" key="1">
    <citation type="submission" date="2019-07" db="EMBL/GenBank/DDBJ databases">
        <title>Genomic Encyclopedia of Archaeal and Bacterial Type Strains, Phase II (KMG-II): from individual species to whole genera.</title>
        <authorList>
            <person name="Goeker M."/>
        </authorList>
    </citation>
    <scope>NUCLEOTIDE SEQUENCE [LARGE SCALE GENOMIC DNA]</scope>
    <source>
        <strain evidence="2 3">ATCC BAA-1139</strain>
    </source>
</reference>
<dbReference type="AlphaFoldDB" id="A0A562VMT4"/>
<keyword evidence="2" id="KW-0575">Peroxidase</keyword>
<dbReference type="PANTHER" id="PTHR33930">
    <property type="entry name" value="ALKYL HYDROPEROXIDE REDUCTASE AHPD"/>
    <property type="match status" value="1"/>
</dbReference>
<gene>
    <name evidence="2" type="ORF">JN12_01888</name>
</gene>
<feature type="domain" description="Carboxymuconolactone decarboxylase-like" evidence="1">
    <location>
        <begin position="20"/>
        <end position="96"/>
    </location>
</feature>
<sequence>MSHQLAPHYIKLKERYVELIDAVEAMGAAARNSGPLDEKTVQLIQLGAAAAIGSKGSLSSHALRAKEAGATDEEIRHAIIVLTSTIGFPTVAAALDRMNDVID</sequence>
<dbReference type="InterPro" id="IPR029032">
    <property type="entry name" value="AhpD-like"/>
</dbReference>
<dbReference type="PANTHER" id="PTHR33930:SF2">
    <property type="entry name" value="BLR3452 PROTEIN"/>
    <property type="match status" value="1"/>
</dbReference>
<evidence type="ECO:0000259" key="1">
    <source>
        <dbReference type="Pfam" id="PF02627"/>
    </source>
</evidence>
<proteinExistence type="predicted"/>
<dbReference type="OrthoDB" id="425264at2"/>
<dbReference type="InterPro" id="IPR003779">
    <property type="entry name" value="CMD-like"/>
</dbReference>
<evidence type="ECO:0000313" key="3">
    <source>
        <dbReference type="Proteomes" id="UP000319449"/>
    </source>
</evidence>
<protein>
    <submittedName>
        <fullName evidence="2">AhpD family alkylhydroperoxidase</fullName>
    </submittedName>
</protein>
<dbReference type="Proteomes" id="UP000319449">
    <property type="component" value="Unassembled WGS sequence"/>
</dbReference>
<dbReference type="RefSeq" id="WP_145021708.1">
    <property type="nucleotide sequence ID" value="NZ_VLLN01000010.1"/>
</dbReference>
<name>A0A562VMT4_9BACT</name>
<dbReference type="SUPFAM" id="SSF69118">
    <property type="entry name" value="AhpD-like"/>
    <property type="match status" value="1"/>
</dbReference>
<dbReference type="GO" id="GO:0051920">
    <property type="term" value="F:peroxiredoxin activity"/>
    <property type="evidence" value="ECO:0007669"/>
    <property type="project" value="InterPro"/>
</dbReference>
<keyword evidence="3" id="KW-1185">Reference proteome</keyword>
<evidence type="ECO:0000313" key="2">
    <source>
        <dbReference type="EMBL" id="TWJ19198.1"/>
    </source>
</evidence>